<protein>
    <recommendedName>
        <fullName evidence="5">AAA+ ATPase domain-containing protein</fullName>
    </recommendedName>
</protein>
<reference evidence="6 7" key="1">
    <citation type="submission" date="2015-08" db="EMBL/GenBank/DDBJ databases">
        <title>The genome of the Asian arowana (Scleropages formosus).</title>
        <authorList>
            <person name="Tan M.H."/>
            <person name="Gan H.M."/>
            <person name="Croft L.J."/>
            <person name="Austin C.M."/>
        </authorList>
    </citation>
    <scope>NUCLEOTIDE SEQUENCE [LARGE SCALE GENOMIC DNA]</scope>
    <source>
        <strain evidence="6">Aro1</strain>
    </source>
</reference>
<dbReference type="InterPro" id="IPR027417">
    <property type="entry name" value="P-loop_NTPase"/>
</dbReference>
<dbReference type="GO" id="GO:0005524">
    <property type="term" value="F:ATP binding"/>
    <property type="evidence" value="ECO:0007669"/>
    <property type="project" value="InterPro"/>
</dbReference>
<comment type="caution">
    <text evidence="6">The sequence shown here is derived from an EMBL/GenBank/DDBJ whole genome shotgun (WGS) entry which is preliminary data.</text>
</comment>
<sequence length="894" mass="98570">TRGNRRDHWIAGPAGGPTAPPATRQGGDAVRIVGEGQTEGLMVVCISPNAFQEQGVGKCGATFPKSSSPSHFRTRHFRTLPCFRRTNYSASSCETSGPLAEEFETRDCKDRAHLVAAFEKSLGNMTCRLQSLTMTAEQKESELAELRETIEALKAQNTDAQTAIQVALNGPDHQHRDLSIRRQHSSDSMSSINSAASHSSVSSTADAEAKKKKKKSWLRSSFKQAFGKKKNAKPPSPHSDTEEQILDSCTPSSPKLQPAAKQGDVSLLRVSPSTADLCECTEAEAEIILQLKNELREKELKLTDIRLEALSSAHHLDQIREAMNRMQNEIELLKAENDRLKSTGSNTPVATPAKTARPPSETSSTSSSSSRQSLGLSLNNLNIADTIMSDILLDDGYEGNLRKEGRSVRIVVTMNNSANRTKVTELHGKNTVHHSMVIDELQDFKSQEYLIGSIGVSGKTKWDVLDGVIRRLFKEYVFRLDPLTSLGLGSDSIVRYRLGDVVRCHGSELPELLPCGYLVGDNNTIIVSLKGVKENSIDGLAFDTLIPKSIIQRYLNLLVEHRRIILSGPSGTGKSFLASKLAQYIVAKSGLEVTESSLACFNVDQQSSKDLRQYLSTLAEQCNSEDSDTEVPTVVILDNLHHVGSLSDIFNGFLNCKYNSPYVIGTMSQGASCSPNLELHHNFRWVLCANHTEPVKGFLGRYLRRKLIETEIEKNVRSNDLIKIVDWIPKTWQHLNSFLEAHSSSDVTIGPRLFLSCPMDGDSARVWFTDLWNYSLVPYLLEAVREGLQLYGKRAAWEDPSKWVMDTYPWSSASLQHDWQGLLRLRPEDVGYDGFGAKEGASSNPVSQSESEGDPLMTMLMRLQEAANFSSAQGCDGDGEGASCHDDSSMESTL</sequence>
<dbReference type="Proteomes" id="UP000034805">
    <property type="component" value="Unassembled WGS sequence"/>
</dbReference>
<feature type="region of interest" description="Disordered" evidence="4">
    <location>
        <begin position="1"/>
        <end position="24"/>
    </location>
</feature>
<dbReference type="PANTHER" id="PTHR12784">
    <property type="entry name" value="STEERIN"/>
    <property type="match status" value="1"/>
</dbReference>
<feature type="region of interest" description="Disordered" evidence="4">
    <location>
        <begin position="180"/>
        <end position="264"/>
    </location>
</feature>
<name>A0A0P7WG46_SCLFO</name>
<keyword evidence="2 3" id="KW-0175">Coiled coil</keyword>
<dbReference type="GO" id="GO:0022008">
    <property type="term" value="P:neurogenesis"/>
    <property type="evidence" value="ECO:0007669"/>
    <property type="project" value="InterPro"/>
</dbReference>
<dbReference type="GO" id="GO:0016887">
    <property type="term" value="F:ATP hydrolysis activity"/>
    <property type="evidence" value="ECO:0007669"/>
    <property type="project" value="InterPro"/>
</dbReference>
<evidence type="ECO:0000256" key="2">
    <source>
        <dbReference type="ARBA" id="ARBA00023054"/>
    </source>
</evidence>
<dbReference type="SMART" id="SM00382">
    <property type="entry name" value="AAA"/>
    <property type="match status" value="1"/>
</dbReference>
<evidence type="ECO:0000256" key="3">
    <source>
        <dbReference type="SAM" id="Coils"/>
    </source>
</evidence>
<dbReference type="STRING" id="113540.ENSSFOP00015009285"/>
<dbReference type="EMBL" id="JARO02008666">
    <property type="protein sequence ID" value="KPP62453.1"/>
    <property type="molecule type" value="Genomic_DNA"/>
</dbReference>
<dbReference type="FunFam" id="3.40.50.300:FF:000316">
    <property type="entry name" value="Putative neuron navigator 3"/>
    <property type="match status" value="1"/>
</dbReference>
<gene>
    <name evidence="6" type="ORF">Z043_119365</name>
</gene>
<dbReference type="InterPro" id="IPR003593">
    <property type="entry name" value="AAA+_ATPase"/>
</dbReference>
<dbReference type="InterPro" id="IPR057126">
    <property type="entry name" value="NAV1-like_ubiquitin-like"/>
</dbReference>
<feature type="compositionally biased region" description="Low complexity" evidence="4">
    <location>
        <begin position="186"/>
        <end position="205"/>
    </location>
</feature>
<feature type="compositionally biased region" description="Low complexity" evidence="4">
    <location>
        <begin position="360"/>
        <end position="373"/>
    </location>
</feature>
<dbReference type="InterPro" id="IPR039041">
    <property type="entry name" value="Nav/unc-53"/>
</dbReference>
<organism evidence="6 7">
    <name type="scientific">Scleropages formosus</name>
    <name type="common">Asian bonytongue</name>
    <name type="synonym">Osteoglossum formosum</name>
    <dbReference type="NCBI Taxonomy" id="113540"/>
    <lineage>
        <taxon>Eukaryota</taxon>
        <taxon>Metazoa</taxon>
        <taxon>Chordata</taxon>
        <taxon>Craniata</taxon>
        <taxon>Vertebrata</taxon>
        <taxon>Euteleostomi</taxon>
        <taxon>Actinopterygii</taxon>
        <taxon>Neopterygii</taxon>
        <taxon>Teleostei</taxon>
        <taxon>Osteoglossocephala</taxon>
        <taxon>Osteoglossomorpha</taxon>
        <taxon>Osteoglossiformes</taxon>
        <taxon>Osteoglossidae</taxon>
        <taxon>Scleropages</taxon>
    </lineage>
</organism>
<proteinExistence type="inferred from homology"/>
<dbReference type="SUPFAM" id="SSF52540">
    <property type="entry name" value="P-loop containing nucleoside triphosphate hydrolases"/>
    <property type="match status" value="2"/>
</dbReference>
<feature type="region of interest" description="Disordered" evidence="4">
    <location>
        <begin position="871"/>
        <end position="894"/>
    </location>
</feature>
<dbReference type="InterPro" id="IPR057568">
    <property type="entry name" value="CortBP2_NAV1-like_AAA_lid"/>
</dbReference>
<evidence type="ECO:0000313" key="7">
    <source>
        <dbReference type="Proteomes" id="UP000034805"/>
    </source>
</evidence>
<evidence type="ECO:0000313" key="6">
    <source>
        <dbReference type="EMBL" id="KPP62453.1"/>
    </source>
</evidence>
<evidence type="ECO:0000259" key="5">
    <source>
        <dbReference type="SMART" id="SM00382"/>
    </source>
</evidence>
<feature type="coiled-coil region" evidence="3">
    <location>
        <begin position="129"/>
        <end position="163"/>
    </location>
</feature>
<feature type="region of interest" description="Disordered" evidence="4">
    <location>
        <begin position="337"/>
        <end position="373"/>
    </location>
</feature>
<comment type="similarity">
    <text evidence="1">Belongs to the Nav/unc-53 family.</text>
</comment>
<dbReference type="Pfam" id="PF25408">
    <property type="entry name" value="AAA_lid_NAV1"/>
    <property type="match status" value="1"/>
</dbReference>
<dbReference type="Pfam" id="PF23092">
    <property type="entry name" value="Ubiquitin_6"/>
    <property type="match status" value="1"/>
</dbReference>
<feature type="domain" description="AAA+ ATPase" evidence="5">
    <location>
        <begin position="560"/>
        <end position="713"/>
    </location>
</feature>
<evidence type="ECO:0000256" key="1">
    <source>
        <dbReference type="ARBA" id="ARBA00006255"/>
    </source>
</evidence>
<dbReference type="AlphaFoldDB" id="A0A0P7WG46"/>
<dbReference type="Gene3D" id="3.40.50.300">
    <property type="entry name" value="P-loop containing nucleotide triphosphate hydrolases"/>
    <property type="match status" value="1"/>
</dbReference>
<evidence type="ECO:0000256" key="4">
    <source>
        <dbReference type="SAM" id="MobiDB-lite"/>
    </source>
</evidence>
<dbReference type="PANTHER" id="PTHR12784:SF18">
    <property type="entry name" value="NEURON NAVIGATOR 3"/>
    <property type="match status" value="1"/>
</dbReference>
<feature type="non-terminal residue" evidence="6">
    <location>
        <position position="1"/>
    </location>
</feature>
<accession>A0A0P7WG46</accession>
<dbReference type="Pfam" id="PF00004">
    <property type="entry name" value="AAA"/>
    <property type="match status" value="1"/>
</dbReference>
<dbReference type="InterPro" id="IPR003959">
    <property type="entry name" value="ATPase_AAA_core"/>
</dbReference>